<comment type="caution">
    <text evidence="3">The sequence shown here is derived from an EMBL/GenBank/DDBJ whole genome shotgun (WGS) entry which is preliminary data.</text>
</comment>
<organism evidence="3 4">
    <name type="scientific">Mycolicibacterium brumae</name>
    <dbReference type="NCBI Taxonomy" id="85968"/>
    <lineage>
        <taxon>Bacteria</taxon>
        <taxon>Bacillati</taxon>
        <taxon>Actinomycetota</taxon>
        <taxon>Actinomycetes</taxon>
        <taxon>Mycobacteriales</taxon>
        <taxon>Mycobacteriaceae</taxon>
        <taxon>Mycolicibacterium</taxon>
    </lineage>
</organism>
<feature type="transmembrane region" description="Helical" evidence="2">
    <location>
        <begin position="202"/>
        <end position="229"/>
    </location>
</feature>
<name>A0A2G5PHH1_9MYCO</name>
<dbReference type="Proteomes" id="UP000230551">
    <property type="component" value="Unassembled WGS sequence"/>
</dbReference>
<feature type="region of interest" description="Disordered" evidence="1">
    <location>
        <begin position="1"/>
        <end position="62"/>
    </location>
</feature>
<keyword evidence="4" id="KW-1185">Reference proteome</keyword>
<dbReference type="EMBL" id="PDCN02000001">
    <property type="protein sequence ID" value="PIB77434.1"/>
    <property type="molecule type" value="Genomic_DNA"/>
</dbReference>
<evidence type="ECO:0000313" key="3">
    <source>
        <dbReference type="EMBL" id="PIB77434.1"/>
    </source>
</evidence>
<dbReference type="OrthoDB" id="4711900at2"/>
<keyword evidence="2" id="KW-0472">Membrane</keyword>
<dbReference type="AlphaFoldDB" id="A0A2G5PHH1"/>
<feature type="compositionally biased region" description="Low complexity" evidence="1">
    <location>
        <begin position="38"/>
        <end position="49"/>
    </location>
</feature>
<feature type="transmembrane region" description="Helical" evidence="2">
    <location>
        <begin position="385"/>
        <end position="408"/>
    </location>
</feature>
<keyword evidence="2" id="KW-1133">Transmembrane helix</keyword>
<dbReference type="STRING" id="85968.GCA_900073015_01807"/>
<proteinExistence type="predicted"/>
<feature type="transmembrane region" description="Helical" evidence="2">
    <location>
        <begin position="249"/>
        <end position="276"/>
    </location>
</feature>
<evidence type="ECO:0000313" key="4">
    <source>
        <dbReference type="Proteomes" id="UP000230551"/>
    </source>
</evidence>
<feature type="transmembrane region" description="Helical" evidence="2">
    <location>
        <begin position="304"/>
        <end position="334"/>
    </location>
</feature>
<reference evidence="3 4" key="1">
    <citation type="journal article" date="2017" name="Infect. Genet. Evol.">
        <title>The new phylogeny of the genus Mycobacterium: The old and the news.</title>
        <authorList>
            <person name="Tortoli E."/>
            <person name="Fedrizzi T."/>
            <person name="Meehan C.J."/>
            <person name="Trovato A."/>
            <person name="Grottola A."/>
            <person name="Giacobazzi E."/>
            <person name="Serpini G.F."/>
            <person name="Tagliazucchi S."/>
            <person name="Fabio A."/>
            <person name="Bettua C."/>
            <person name="Bertorelli R."/>
            <person name="Frascaro F."/>
            <person name="De Sanctis V."/>
            <person name="Pecorari M."/>
            <person name="Jousson O."/>
            <person name="Segata N."/>
            <person name="Cirillo D.M."/>
        </authorList>
    </citation>
    <scope>NUCLEOTIDE SEQUENCE [LARGE SCALE GENOMIC DNA]</scope>
    <source>
        <strain evidence="3 4">CIP1034565</strain>
    </source>
</reference>
<feature type="transmembrane region" description="Helical" evidence="2">
    <location>
        <begin position="106"/>
        <end position="136"/>
    </location>
</feature>
<feature type="transmembrane region" description="Helical" evidence="2">
    <location>
        <begin position="340"/>
        <end position="365"/>
    </location>
</feature>
<feature type="transmembrane region" description="Helical" evidence="2">
    <location>
        <begin position="414"/>
        <end position="435"/>
    </location>
</feature>
<evidence type="ECO:0000256" key="1">
    <source>
        <dbReference type="SAM" id="MobiDB-lite"/>
    </source>
</evidence>
<evidence type="ECO:0000256" key="2">
    <source>
        <dbReference type="SAM" id="Phobius"/>
    </source>
</evidence>
<gene>
    <name evidence="3" type="ORF">CQY22_000190</name>
</gene>
<keyword evidence="2" id="KW-0812">Transmembrane</keyword>
<protein>
    <submittedName>
        <fullName evidence="3">Uncharacterized protein</fullName>
    </submittedName>
</protein>
<sequence length="462" mass="50715">MSDDPTDPFRAQPEPRTQRMARPAQPTERFEHLTERFAPPTAELAPPTEQFAAPTEKLARPTDPHAEYRRQADLFFAGQSAPRIAPAAPPQPPAGPLIFDLRPWHALWGVSVLCLLAALFSDSMFGWMLLAVAFGVGGWWAMRKRVGWPPDVRETLTRRRLAPPTPAGAQPPAAPPIPFRPMTVSELFTGSLRIMARNWPTLVGIPVALLFGVVLVVYAFAMAIGHFVFDTASSLAGGSLLSGDLMSNMMILYVVFLVVIAAIGLPADALLIALSVSATEDAVRGRGIRFGAVLRRARRRIFAVCRLTLVFYAVIFLTDIVMMFAVGAAVMAGAPEMLNYLALVAALGVFAFGVLFSLSPIVLVVEGRGVFDSLRRSATMSKPAWGRILGIHLLWVVCVFPLVFGGFFVGFNVLYFALALGVMIAWVRVLQVLVYTDLRMRQEHYEQQLIAEWTQNTGRMPL</sequence>
<accession>A0A2G5PHH1</accession>
<dbReference type="RefSeq" id="WP_090588683.1">
    <property type="nucleotide sequence ID" value="NZ_CP104302.1"/>
</dbReference>